<dbReference type="PROSITE" id="PS00356">
    <property type="entry name" value="HTH_LACI_1"/>
    <property type="match status" value="1"/>
</dbReference>
<evidence type="ECO:0000256" key="2">
    <source>
        <dbReference type="ARBA" id="ARBA00023015"/>
    </source>
</evidence>
<proteinExistence type="predicted"/>
<dbReference type="PANTHER" id="PTHR30146:SF148">
    <property type="entry name" value="HTH-TYPE TRANSCRIPTIONAL REPRESSOR PURR-RELATED"/>
    <property type="match status" value="1"/>
</dbReference>
<dbReference type="PRINTS" id="PR00036">
    <property type="entry name" value="HTHLACI"/>
</dbReference>
<dbReference type="InterPro" id="IPR001387">
    <property type="entry name" value="Cro/C1-type_HTH"/>
</dbReference>
<dbReference type="InterPro" id="IPR001761">
    <property type="entry name" value="Peripla_BP/Lac1_sug-bd_dom"/>
</dbReference>
<dbReference type="PROSITE" id="PS50932">
    <property type="entry name" value="HTH_LACI_2"/>
    <property type="match status" value="1"/>
</dbReference>
<name>A0A1H9W2L6_9BACI</name>
<evidence type="ECO:0000313" key="7">
    <source>
        <dbReference type="EMBL" id="SES28001.1"/>
    </source>
</evidence>
<evidence type="ECO:0000256" key="4">
    <source>
        <dbReference type="ARBA" id="ARBA00023163"/>
    </source>
</evidence>
<dbReference type="RefSeq" id="WP_093054103.1">
    <property type="nucleotide sequence ID" value="NZ_FOGT01000014.1"/>
</dbReference>
<dbReference type="SUPFAM" id="SSF47413">
    <property type="entry name" value="lambda repressor-like DNA-binding domains"/>
    <property type="match status" value="1"/>
</dbReference>
<accession>A0A1H9W2L6</accession>
<dbReference type="PANTHER" id="PTHR30146">
    <property type="entry name" value="LACI-RELATED TRANSCRIPTIONAL REPRESSOR"/>
    <property type="match status" value="1"/>
</dbReference>
<dbReference type="PROSITE" id="PS50943">
    <property type="entry name" value="HTH_CROC1"/>
    <property type="match status" value="1"/>
</dbReference>
<feature type="domain" description="HTH lacI-type" evidence="5">
    <location>
        <begin position="3"/>
        <end position="57"/>
    </location>
</feature>
<dbReference type="STRING" id="1601833.SAMN05518684_11410"/>
<dbReference type="CDD" id="cd01392">
    <property type="entry name" value="HTH_LacI"/>
    <property type="match status" value="1"/>
</dbReference>
<dbReference type="InterPro" id="IPR028082">
    <property type="entry name" value="Peripla_BP_I"/>
</dbReference>
<dbReference type="InterPro" id="IPR000843">
    <property type="entry name" value="HTH_LacI"/>
</dbReference>
<gene>
    <name evidence="7" type="ORF">SAMN05518684_11410</name>
</gene>
<dbReference type="SUPFAM" id="SSF53822">
    <property type="entry name" value="Periplasmic binding protein-like I"/>
    <property type="match status" value="1"/>
</dbReference>
<evidence type="ECO:0000313" key="8">
    <source>
        <dbReference type="Proteomes" id="UP000198571"/>
    </source>
</evidence>
<evidence type="ECO:0000259" key="6">
    <source>
        <dbReference type="PROSITE" id="PS50943"/>
    </source>
</evidence>
<dbReference type="GO" id="GO:0000976">
    <property type="term" value="F:transcription cis-regulatory region binding"/>
    <property type="evidence" value="ECO:0007669"/>
    <property type="project" value="TreeGrafter"/>
</dbReference>
<keyword evidence="3" id="KW-0238">DNA-binding</keyword>
<dbReference type="CDD" id="cd06267">
    <property type="entry name" value="PBP1_LacI_sugar_binding-like"/>
    <property type="match status" value="1"/>
</dbReference>
<evidence type="ECO:0000256" key="1">
    <source>
        <dbReference type="ARBA" id="ARBA00022491"/>
    </source>
</evidence>
<keyword evidence="8" id="KW-1185">Reference proteome</keyword>
<dbReference type="AlphaFoldDB" id="A0A1H9W2L6"/>
<organism evidence="7 8">
    <name type="scientific">Salipaludibacillus aurantiacus</name>
    <dbReference type="NCBI Taxonomy" id="1601833"/>
    <lineage>
        <taxon>Bacteria</taxon>
        <taxon>Bacillati</taxon>
        <taxon>Bacillota</taxon>
        <taxon>Bacilli</taxon>
        <taxon>Bacillales</taxon>
        <taxon>Bacillaceae</taxon>
    </lineage>
</organism>
<dbReference type="InterPro" id="IPR010982">
    <property type="entry name" value="Lambda_DNA-bd_dom_sf"/>
</dbReference>
<dbReference type="Proteomes" id="UP000198571">
    <property type="component" value="Unassembled WGS sequence"/>
</dbReference>
<evidence type="ECO:0000259" key="5">
    <source>
        <dbReference type="PROSITE" id="PS50932"/>
    </source>
</evidence>
<dbReference type="Gene3D" id="1.10.260.40">
    <property type="entry name" value="lambda repressor-like DNA-binding domains"/>
    <property type="match status" value="1"/>
</dbReference>
<feature type="domain" description="HTH cro/C1-type" evidence="6">
    <location>
        <begin position="2"/>
        <end position="47"/>
    </location>
</feature>
<dbReference type="Pfam" id="PF00532">
    <property type="entry name" value="Peripla_BP_1"/>
    <property type="match status" value="1"/>
</dbReference>
<dbReference type="EMBL" id="FOGT01000014">
    <property type="protein sequence ID" value="SES28001.1"/>
    <property type="molecule type" value="Genomic_DNA"/>
</dbReference>
<dbReference type="GO" id="GO:0003700">
    <property type="term" value="F:DNA-binding transcription factor activity"/>
    <property type="evidence" value="ECO:0007669"/>
    <property type="project" value="TreeGrafter"/>
</dbReference>
<protein>
    <submittedName>
        <fullName evidence="7">LacI family transcriptional regulator</fullName>
    </submittedName>
</protein>
<keyword evidence="1" id="KW-0678">Repressor</keyword>
<dbReference type="Pfam" id="PF00356">
    <property type="entry name" value="LacI"/>
    <property type="match status" value="1"/>
</dbReference>
<keyword evidence="2" id="KW-0805">Transcription regulation</keyword>
<keyword evidence="4" id="KW-0804">Transcription</keyword>
<sequence length="334" mass="37250">MGITIKDVAKNAEVSVSTVSRVLNGKDRVDPDTRKKVMEVIKSMNYVPNNLAVSMVKKKSNILGVVIPEIMNPFYAAVVKGAEEIAKKKGYVTLILITNDDAKEENNYYNTILTKYIDGIILIGSHVDKAFYQKIKKPTVLVDRYFEDTGKQGVVIDNFSGTYQLTNHLIENGHRDIAIINGLMDYNDGVDRFEGFLCAMKDNQIETKDSYIKMGNWFEEDGYSHTKELLKQEDPPTAIVACNNLICIGAIKAIREQGLEVGKDISLVGFDDHDLAAFNQPGITVVDRPTSVMGVRATEMLIEEIENGFVQTEQSRKVNLGVSLIYRGSVKKIN</sequence>
<evidence type="ECO:0000256" key="3">
    <source>
        <dbReference type="ARBA" id="ARBA00023125"/>
    </source>
</evidence>
<dbReference type="SMART" id="SM00354">
    <property type="entry name" value="HTH_LACI"/>
    <property type="match status" value="1"/>
</dbReference>
<dbReference type="Gene3D" id="3.40.50.2300">
    <property type="match status" value="2"/>
</dbReference>
<reference evidence="8" key="1">
    <citation type="submission" date="2016-10" db="EMBL/GenBank/DDBJ databases">
        <authorList>
            <person name="Varghese N."/>
            <person name="Submissions S."/>
        </authorList>
    </citation>
    <scope>NUCLEOTIDE SEQUENCE [LARGE SCALE GENOMIC DNA]</scope>
    <source>
        <strain evidence="8">S9</strain>
    </source>
</reference>
<dbReference type="OrthoDB" id="1639518at2"/>